<dbReference type="EMBL" id="QAPG01000033">
    <property type="protein sequence ID" value="TDZ36241.1"/>
    <property type="molecule type" value="Genomic_DNA"/>
</dbReference>
<sequence length="90" mass="9360">MPAAEKSLAIAQQVIHVFYAPLSGNTAQGWNAPTVLANVSGIRDSSSHEPVSGSRRARDSASLRHSTGQTTRQSVGGGCHSPSSAEQFQA</sequence>
<accession>A0A4R8QBZ8</accession>
<proteinExistence type="predicted"/>
<gene>
    <name evidence="2" type="ORF">C8035_v008089</name>
</gene>
<organism evidence="2 3">
    <name type="scientific">Colletotrichum spinosum</name>
    <dbReference type="NCBI Taxonomy" id="1347390"/>
    <lineage>
        <taxon>Eukaryota</taxon>
        <taxon>Fungi</taxon>
        <taxon>Dikarya</taxon>
        <taxon>Ascomycota</taxon>
        <taxon>Pezizomycotina</taxon>
        <taxon>Sordariomycetes</taxon>
        <taxon>Hypocreomycetidae</taxon>
        <taxon>Glomerellales</taxon>
        <taxon>Glomerellaceae</taxon>
        <taxon>Colletotrichum</taxon>
        <taxon>Colletotrichum orbiculare species complex</taxon>
    </lineage>
</organism>
<reference evidence="2 3" key="1">
    <citation type="submission" date="2018-11" db="EMBL/GenBank/DDBJ databases">
        <title>Genome sequence and assembly of Colletotrichum spinosum.</title>
        <authorList>
            <person name="Gan P."/>
            <person name="Shirasu K."/>
        </authorList>
    </citation>
    <scope>NUCLEOTIDE SEQUENCE [LARGE SCALE GENOMIC DNA]</scope>
    <source>
        <strain evidence="2 3">CBS 515.97</strain>
    </source>
</reference>
<feature type="region of interest" description="Disordered" evidence="1">
    <location>
        <begin position="41"/>
        <end position="90"/>
    </location>
</feature>
<comment type="caution">
    <text evidence="2">The sequence shown here is derived from an EMBL/GenBank/DDBJ whole genome shotgun (WGS) entry which is preliminary data.</text>
</comment>
<dbReference type="Proteomes" id="UP000295083">
    <property type="component" value="Unassembled WGS sequence"/>
</dbReference>
<evidence type="ECO:0000313" key="3">
    <source>
        <dbReference type="Proteomes" id="UP000295083"/>
    </source>
</evidence>
<evidence type="ECO:0000256" key="1">
    <source>
        <dbReference type="SAM" id="MobiDB-lite"/>
    </source>
</evidence>
<keyword evidence="3" id="KW-1185">Reference proteome</keyword>
<name>A0A4R8QBZ8_9PEZI</name>
<evidence type="ECO:0000313" key="2">
    <source>
        <dbReference type="EMBL" id="TDZ36241.1"/>
    </source>
</evidence>
<protein>
    <submittedName>
        <fullName evidence="2">Uncharacterized protein</fullName>
    </submittedName>
</protein>
<feature type="compositionally biased region" description="Polar residues" evidence="1">
    <location>
        <begin position="81"/>
        <end position="90"/>
    </location>
</feature>
<dbReference type="AlphaFoldDB" id="A0A4R8QBZ8"/>
<feature type="compositionally biased region" description="Polar residues" evidence="1">
    <location>
        <begin position="63"/>
        <end position="74"/>
    </location>
</feature>